<feature type="domain" description="Tubulin/FtsZ GTPase" evidence="1">
    <location>
        <begin position="6"/>
        <end position="154"/>
    </location>
</feature>
<dbReference type="EMBL" id="BA000058">
    <property type="protein sequence ID" value="BAO04931.1"/>
    <property type="molecule type" value="Genomic_DNA"/>
</dbReference>
<dbReference type="GO" id="GO:0005525">
    <property type="term" value="F:GTP binding"/>
    <property type="evidence" value="ECO:0007669"/>
    <property type="project" value="InterPro"/>
</dbReference>
<evidence type="ECO:0000313" key="2">
    <source>
        <dbReference type="EMBL" id="BAO04931.1"/>
    </source>
</evidence>
<sequence>MDKKRVLLLGSGQCGNILTNLMLEKDKRYTGLFCNANLKDMENLKNFDINRNVFYIPNATGTGKSRELAGQYIKEEVQKLVDMILKYALQDTIVILTSADGGFGSGSIKYITKAIKKACPEKTINVVGVFPSLTEGKVAFKNTIGFWNDIIELSKKNLINAVQFIDNDKRRTLDEINKCAIEELDYLLGFYGDNIDETDSKRINNEKGYKVLLKLDNKYRSIDDAVDASIKDSVFIQPNSYDCKYLGVSVKRDDFYAEDFKGKFDTLEAPYCGYNKEENLLLLSGLSMPKDAIEIIQTAYKDAERREQEKRKMAIDEDLLININEDNDTNANENNIRNTSVNNTKTEVKSTISSKELNNLFDDEFWDD</sequence>
<dbReference type="Gene3D" id="3.40.50.1440">
    <property type="entry name" value="Tubulin/FtsZ, GTPase domain"/>
    <property type="match status" value="1"/>
</dbReference>
<organism evidence="2">
    <name type="scientific">Clostridium botulinum B str. Osaka05</name>
    <dbReference type="NCBI Taxonomy" id="1407017"/>
    <lineage>
        <taxon>Bacteria</taxon>
        <taxon>Bacillati</taxon>
        <taxon>Bacillota</taxon>
        <taxon>Clostridia</taxon>
        <taxon>Eubacteriales</taxon>
        <taxon>Clostridiaceae</taxon>
        <taxon>Clostridium</taxon>
    </lineage>
</organism>
<dbReference type="Pfam" id="PF00091">
    <property type="entry name" value="Tubulin"/>
    <property type="match status" value="1"/>
</dbReference>
<dbReference type="HOGENOM" id="CLU_796219_0_0_9"/>
<proteinExistence type="predicted"/>
<dbReference type="AlphaFoldDB" id="A0A060N387"/>
<name>A0A060N387_CLOBO</name>
<dbReference type="Proteomes" id="UP000054164">
    <property type="component" value="Unassembled WGS sequence"/>
</dbReference>
<dbReference type="RefSeq" id="WP_030032020.1">
    <property type="nucleotide sequence ID" value="NZ_BA000058.1"/>
</dbReference>
<dbReference type="InterPro" id="IPR036525">
    <property type="entry name" value="Tubulin/FtsZ_GTPase_sf"/>
</dbReference>
<accession>A0A060N387</accession>
<evidence type="ECO:0000259" key="1">
    <source>
        <dbReference type="Pfam" id="PF00091"/>
    </source>
</evidence>
<dbReference type="Gene3D" id="3.30.1330.150">
    <property type="match status" value="1"/>
</dbReference>
<reference evidence="2" key="1">
    <citation type="submission" date="2013-10" db="EMBL/GenBank/DDBJ databases">
        <title>Draft genome sequence of Clostridium botulinum type B strain Osaka05.</title>
        <authorList>
            <person name="Sakaguchi Y."/>
            <person name="Hosomi K."/>
            <person name="Uchiyama J."/>
            <person name="Ogura Y."/>
            <person name="Sakaguchi M."/>
            <person name="Kohda T."/>
            <person name="Mukamoto M."/>
            <person name="Misawa N."/>
            <person name="Matsuzaki S."/>
            <person name="Hayashi T."/>
            <person name="Kozaki S."/>
        </authorList>
    </citation>
    <scope>NUCLEOTIDE SEQUENCE</scope>
    <source>
        <strain evidence="2">Osaka05</strain>
    </source>
</reference>
<dbReference type="SUPFAM" id="SSF52490">
    <property type="entry name" value="Tubulin nucleotide-binding domain-like"/>
    <property type="match status" value="1"/>
</dbReference>
<gene>
    <name evidence="2" type="ORF">CBO05P1_212</name>
</gene>
<protein>
    <recommendedName>
        <fullName evidence="1">Tubulin/FtsZ GTPase domain-containing protein</fullName>
    </recommendedName>
</protein>
<dbReference type="InterPro" id="IPR003008">
    <property type="entry name" value="Tubulin_FtsZ_GTPase"/>
</dbReference>